<gene>
    <name evidence="1" type="ORF">ACFY35_24455</name>
</gene>
<reference evidence="1 2" key="1">
    <citation type="submission" date="2024-10" db="EMBL/GenBank/DDBJ databases">
        <title>The Natural Products Discovery Center: Release of the First 8490 Sequenced Strains for Exploring Actinobacteria Biosynthetic Diversity.</title>
        <authorList>
            <person name="Kalkreuter E."/>
            <person name="Kautsar S.A."/>
            <person name="Yang D."/>
            <person name="Bader C.D."/>
            <person name="Teijaro C.N."/>
            <person name="Fluegel L."/>
            <person name="Davis C.M."/>
            <person name="Simpson J.R."/>
            <person name="Lauterbach L."/>
            <person name="Steele A.D."/>
            <person name="Gui C."/>
            <person name="Meng S."/>
            <person name="Li G."/>
            <person name="Viehrig K."/>
            <person name="Ye F."/>
            <person name="Su P."/>
            <person name="Kiefer A.F."/>
            <person name="Nichols A."/>
            <person name="Cepeda A.J."/>
            <person name="Yan W."/>
            <person name="Fan B."/>
            <person name="Jiang Y."/>
            <person name="Adhikari A."/>
            <person name="Zheng C.-J."/>
            <person name="Schuster L."/>
            <person name="Cowan T.M."/>
            <person name="Smanski M.J."/>
            <person name="Chevrette M.G."/>
            <person name="De Carvalho L.P.S."/>
            <person name="Shen B."/>
        </authorList>
    </citation>
    <scope>NUCLEOTIDE SEQUENCE [LARGE SCALE GENOMIC DNA]</scope>
    <source>
        <strain evidence="1 2">NPDC000087</strain>
    </source>
</reference>
<keyword evidence="2" id="KW-1185">Reference proteome</keyword>
<accession>A0ABW6WHX0</accession>
<evidence type="ECO:0000313" key="2">
    <source>
        <dbReference type="Proteomes" id="UP001602245"/>
    </source>
</evidence>
<proteinExistence type="predicted"/>
<dbReference type="RefSeq" id="WP_020512046.1">
    <property type="nucleotide sequence ID" value="NZ_JBIAZU010000004.1"/>
</dbReference>
<dbReference type="Proteomes" id="UP001602245">
    <property type="component" value="Unassembled WGS sequence"/>
</dbReference>
<name>A0ABW6WHX0_9ACTN</name>
<sequence>MLSRAQLKEKVREHLPRAEKLARELTLRVAAQVIWETVKHFFL</sequence>
<dbReference type="EMBL" id="JBIAZU010000004">
    <property type="protein sequence ID" value="MFF5292608.1"/>
    <property type="molecule type" value="Genomic_DNA"/>
</dbReference>
<comment type="caution">
    <text evidence="1">The sequence shown here is derived from an EMBL/GenBank/DDBJ whole genome shotgun (WGS) entry which is preliminary data.</text>
</comment>
<protein>
    <submittedName>
        <fullName evidence="1">Uncharacterized protein</fullName>
    </submittedName>
</protein>
<evidence type="ECO:0000313" key="1">
    <source>
        <dbReference type="EMBL" id="MFF5292608.1"/>
    </source>
</evidence>
<organism evidence="1 2">
    <name type="scientific">Paractinoplanes globisporus</name>
    <dbReference type="NCBI Taxonomy" id="113565"/>
    <lineage>
        <taxon>Bacteria</taxon>
        <taxon>Bacillati</taxon>
        <taxon>Actinomycetota</taxon>
        <taxon>Actinomycetes</taxon>
        <taxon>Micromonosporales</taxon>
        <taxon>Micromonosporaceae</taxon>
        <taxon>Paractinoplanes</taxon>
    </lineage>
</organism>